<name>A0AAW0F0A9_9TRYP</name>
<dbReference type="EMBL" id="JAECZO010000001">
    <property type="protein sequence ID" value="KAK7199633.1"/>
    <property type="molecule type" value="Genomic_DNA"/>
</dbReference>
<organism evidence="2 3">
    <name type="scientific">Novymonas esmeraldas</name>
    <dbReference type="NCBI Taxonomy" id="1808958"/>
    <lineage>
        <taxon>Eukaryota</taxon>
        <taxon>Discoba</taxon>
        <taxon>Euglenozoa</taxon>
        <taxon>Kinetoplastea</taxon>
        <taxon>Metakinetoplastina</taxon>
        <taxon>Trypanosomatida</taxon>
        <taxon>Trypanosomatidae</taxon>
        <taxon>Novymonas</taxon>
    </lineage>
</organism>
<keyword evidence="3" id="KW-1185">Reference proteome</keyword>
<sequence>MRLSTRDANAQGRLSKSPSVPLSQVDVSLLCTSAEAWPPLLPSFSKETVEAMDRFVQGFICRRIECRCGQLAVEEYEDVFLPRWLRMAEHRTDVMEDFFARCGSRLDEETFRHVFGAFERMQSAMRDARQECGAMAEGRQRDKRISFARPVAHRLIRRSHDRFSLRSIADMDESADLSRLSCSPCPAAIADSWRSSAQRSSCSPVPGGPLSSAGSGADVNYGLATALPVEESPDGDHFTGRASGVYYGDIFRSARCSEDVGGDGCGTAATRPVAAAESTAIPDGGADGVGEVCEAGVAARQACVGTPVPRRAAAWRRLWLRCVYHYLLPAAAVLLLALRVRDAVQTPSQR</sequence>
<comment type="caution">
    <text evidence="2">The sequence shown here is derived from an EMBL/GenBank/DDBJ whole genome shotgun (WGS) entry which is preliminary data.</text>
</comment>
<keyword evidence="1" id="KW-0812">Transmembrane</keyword>
<keyword evidence="1" id="KW-0472">Membrane</keyword>
<keyword evidence="1" id="KW-1133">Transmembrane helix</keyword>
<protein>
    <submittedName>
        <fullName evidence="2">Uncharacterized protein</fullName>
    </submittedName>
</protein>
<evidence type="ECO:0000256" key="1">
    <source>
        <dbReference type="SAM" id="Phobius"/>
    </source>
</evidence>
<reference evidence="2 3" key="1">
    <citation type="journal article" date="2021" name="MBio">
        <title>A New Model Trypanosomatid, Novymonas esmeraldas: Genomic Perception of Its 'Candidatus Pandoraea novymonadis' Endosymbiont.</title>
        <authorList>
            <person name="Zakharova A."/>
            <person name="Saura A."/>
            <person name="Butenko A."/>
            <person name="Podesvova L."/>
            <person name="Warmusova S."/>
            <person name="Kostygov A.Y."/>
            <person name="Nenarokova A."/>
            <person name="Lukes J."/>
            <person name="Opperdoes F.R."/>
            <person name="Yurchenko V."/>
        </authorList>
    </citation>
    <scope>NUCLEOTIDE SEQUENCE [LARGE SCALE GENOMIC DNA]</scope>
    <source>
        <strain evidence="2 3">E262AT.01</strain>
    </source>
</reference>
<dbReference type="AlphaFoldDB" id="A0AAW0F0A9"/>
<proteinExistence type="predicted"/>
<evidence type="ECO:0000313" key="3">
    <source>
        <dbReference type="Proteomes" id="UP001430356"/>
    </source>
</evidence>
<accession>A0AAW0F0A9</accession>
<gene>
    <name evidence="2" type="ORF">NESM_000008400</name>
</gene>
<dbReference type="Proteomes" id="UP001430356">
    <property type="component" value="Unassembled WGS sequence"/>
</dbReference>
<feature type="transmembrane region" description="Helical" evidence="1">
    <location>
        <begin position="318"/>
        <end position="338"/>
    </location>
</feature>
<evidence type="ECO:0000313" key="2">
    <source>
        <dbReference type="EMBL" id="KAK7199633.1"/>
    </source>
</evidence>